<dbReference type="Proteomes" id="UP001157961">
    <property type="component" value="Unassembled WGS sequence"/>
</dbReference>
<dbReference type="Gene3D" id="3.30.70.270">
    <property type="match status" value="1"/>
</dbReference>
<protein>
    <recommendedName>
        <fullName evidence="1">diguanylate cyclase</fullName>
        <ecNumber evidence="1">2.7.7.65</ecNumber>
    </recommendedName>
</protein>
<dbReference type="PANTHER" id="PTHR45138">
    <property type="entry name" value="REGULATORY COMPONENTS OF SENSORY TRANSDUCTION SYSTEM"/>
    <property type="match status" value="1"/>
</dbReference>
<gene>
    <name evidence="6" type="ORF">SAMN06265373_102212</name>
</gene>
<dbReference type="CDD" id="cd01949">
    <property type="entry name" value="GGDEF"/>
    <property type="match status" value="1"/>
</dbReference>
<keyword evidence="4" id="KW-0732">Signal</keyword>
<dbReference type="SMART" id="SM00267">
    <property type="entry name" value="GGDEF"/>
    <property type="match status" value="1"/>
</dbReference>
<proteinExistence type="predicted"/>
<reference evidence="6 7" key="1">
    <citation type="submission" date="2017-05" db="EMBL/GenBank/DDBJ databases">
        <authorList>
            <person name="Varghese N."/>
            <person name="Submissions S."/>
        </authorList>
    </citation>
    <scope>NUCLEOTIDE SEQUENCE [LARGE SCALE GENOMIC DNA]</scope>
    <source>
        <strain evidence="6 7">DSM 29734</strain>
    </source>
</reference>
<evidence type="ECO:0000313" key="6">
    <source>
        <dbReference type="EMBL" id="SMP10955.1"/>
    </source>
</evidence>
<dbReference type="EMBL" id="FXTY01000002">
    <property type="protein sequence ID" value="SMP10955.1"/>
    <property type="molecule type" value="Genomic_DNA"/>
</dbReference>
<comment type="catalytic activity">
    <reaction evidence="2">
        <text>2 GTP = 3',3'-c-di-GMP + 2 diphosphate</text>
        <dbReference type="Rhea" id="RHEA:24898"/>
        <dbReference type="ChEBI" id="CHEBI:33019"/>
        <dbReference type="ChEBI" id="CHEBI:37565"/>
        <dbReference type="ChEBI" id="CHEBI:58805"/>
        <dbReference type="EC" id="2.7.7.65"/>
    </reaction>
</comment>
<dbReference type="SUPFAM" id="SSF49785">
    <property type="entry name" value="Galactose-binding domain-like"/>
    <property type="match status" value="1"/>
</dbReference>
<sequence length="624" mass="69327">MAFRYPRVIFHVFTFVTACALLSFTVPFPAWAQQTTAQSHNLSDVPFASQEKVTLRGEWGFHFGARLPAQEAAAAAGANQLDTIMVPLDWAMCLPDLEQNRYAHGYATYVTQLTLPYAADTPLTIVFPRVADAYEVFWVPRNTPENATKIGGSGTMSGPIRSSYISQSYPLDFRGDGHLVVHVRKEMQSYGGIIGAPFIASAEHFQNTLQRDRIIDGLVMGITFFAMMLNLFLFVVHRKDPATLLLALTAFAFLLRSVILAGMLEIQFGADIRAFRVRLEYVGILLIAWASFALHQTLLWRRFSDLSAPLVAGVIAMLGSAILFTAPLSLVTDNLIYVQLYCVAIFGLIMATSIRAISKRKQDAWFYTLGWFVPLLAGVNDIVVSQSYKGVYVINYAFLLFLCVYSLKVGRRVTRTISRADLLDQERATLQQLHRDAKDTASRDHLTGLLNRQAFDNELTLAWREKDYSIQGISLVIFDIDHFKLVNDTYGHPAGDDVLRAVADLVQAANLRRADRVCRFGGEEFVMILPDTSCENAKIVAERMRNRIATMTTECTGNVSLRVTASFGIACGGPNTDLEKGELLLRADEALDHAKSSGRNRSVTYAQMIEENADPNATDLQEAG</sequence>
<dbReference type="InterPro" id="IPR029787">
    <property type="entry name" value="Nucleotide_cyclase"/>
</dbReference>
<feature type="domain" description="GGDEF" evidence="5">
    <location>
        <begin position="471"/>
        <end position="607"/>
    </location>
</feature>
<keyword evidence="3" id="KW-0472">Membrane</keyword>
<dbReference type="PROSITE" id="PS50887">
    <property type="entry name" value="GGDEF"/>
    <property type="match status" value="1"/>
</dbReference>
<evidence type="ECO:0000256" key="1">
    <source>
        <dbReference type="ARBA" id="ARBA00012528"/>
    </source>
</evidence>
<feature type="transmembrane region" description="Helical" evidence="3">
    <location>
        <begin position="217"/>
        <end position="236"/>
    </location>
</feature>
<dbReference type="Pfam" id="PF00990">
    <property type="entry name" value="GGDEF"/>
    <property type="match status" value="1"/>
</dbReference>
<feature type="transmembrane region" description="Helical" evidence="3">
    <location>
        <begin position="275"/>
        <end position="294"/>
    </location>
</feature>
<feature type="signal peptide" evidence="4">
    <location>
        <begin position="1"/>
        <end position="32"/>
    </location>
</feature>
<feature type="chain" id="PRO_5045974259" description="diguanylate cyclase" evidence="4">
    <location>
        <begin position="33"/>
        <end position="624"/>
    </location>
</feature>
<dbReference type="RefSeq" id="WP_283424970.1">
    <property type="nucleotide sequence ID" value="NZ_FXTY01000002.1"/>
</dbReference>
<dbReference type="InterPro" id="IPR008979">
    <property type="entry name" value="Galactose-bd-like_sf"/>
</dbReference>
<feature type="transmembrane region" description="Helical" evidence="3">
    <location>
        <begin position="306"/>
        <end position="330"/>
    </location>
</feature>
<dbReference type="Gene3D" id="2.60.120.260">
    <property type="entry name" value="Galactose-binding domain-like"/>
    <property type="match status" value="1"/>
</dbReference>
<keyword evidence="3" id="KW-1133">Transmembrane helix</keyword>
<evidence type="ECO:0000256" key="2">
    <source>
        <dbReference type="ARBA" id="ARBA00034247"/>
    </source>
</evidence>
<dbReference type="PANTHER" id="PTHR45138:SF9">
    <property type="entry name" value="DIGUANYLATE CYCLASE DGCM-RELATED"/>
    <property type="match status" value="1"/>
</dbReference>
<dbReference type="SUPFAM" id="SSF55073">
    <property type="entry name" value="Nucleotide cyclase"/>
    <property type="match status" value="1"/>
</dbReference>
<organism evidence="6 7">
    <name type="scientific">Shimia sagamensis</name>
    <dbReference type="NCBI Taxonomy" id="1566352"/>
    <lineage>
        <taxon>Bacteria</taxon>
        <taxon>Pseudomonadati</taxon>
        <taxon>Pseudomonadota</taxon>
        <taxon>Alphaproteobacteria</taxon>
        <taxon>Rhodobacterales</taxon>
        <taxon>Roseobacteraceae</taxon>
    </lineage>
</organism>
<comment type="caution">
    <text evidence="6">The sequence shown here is derived from an EMBL/GenBank/DDBJ whole genome shotgun (WGS) entry which is preliminary data.</text>
</comment>
<dbReference type="EC" id="2.7.7.65" evidence="1"/>
<dbReference type="InterPro" id="IPR043128">
    <property type="entry name" value="Rev_trsase/Diguanyl_cyclase"/>
</dbReference>
<accession>A0ABY1NJB6</accession>
<dbReference type="InterPro" id="IPR000160">
    <property type="entry name" value="GGDEF_dom"/>
</dbReference>
<feature type="transmembrane region" description="Helical" evidence="3">
    <location>
        <begin position="243"/>
        <end position="263"/>
    </location>
</feature>
<dbReference type="InterPro" id="IPR011623">
    <property type="entry name" value="7TMR_DISM_rcpt_extracell_dom1"/>
</dbReference>
<evidence type="ECO:0000256" key="4">
    <source>
        <dbReference type="SAM" id="SignalP"/>
    </source>
</evidence>
<keyword evidence="7" id="KW-1185">Reference proteome</keyword>
<evidence type="ECO:0000259" key="5">
    <source>
        <dbReference type="PROSITE" id="PS50887"/>
    </source>
</evidence>
<dbReference type="InterPro" id="IPR050469">
    <property type="entry name" value="Diguanylate_Cyclase"/>
</dbReference>
<evidence type="ECO:0000256" key="3">
    <source>
        <dbReference type="SAM" id="Phobius"/>
    </source>
</evidence>
<name>A0ABY1NJB6_9RHOB</name>
<feature type="transmembrane region" description="Helical" evidence="3">
    <location>
        <begin position="390"/>
        <end position="407"/>
    </location>
</feature>
<feature type="transmembrane region" description="Helical" evidence="3">
    <location>
        <begin position="364"/>
        <end position="384"/>
    </location>
</feature>
<dbReference type="NCBIfam" id="TIGR00254">
    <property type="entry name" value="GGDEF"/>
    <property type="match status" value="1"/>
</dbReference>
<keyword evidence="3" id="KW-0812">Transmembrane</keyword>
<dbReference type="Pfam" id="PF07695">
    <property type="entry name" value="7TMR-DISM_7TM"/>
    <property type="match status" value="1"/>
</dbReference>
<feature type="transmembrane region" description="Helical" evidence="3">
    <location>
        <begin position="336"/>
        <end position="357"/>
    </location>
</feature>
<evidence type="ECO:0000313" key="7">
    <source>
        <dbReference type="Proteomes" id="UP001157961"/>
    </source>
</evidence>
<dbReference type="PROSITE" id="PS51257">
    <property type="entry name" value="PROKAR_LIPOPROTEIN"/>
    <property type="match status" value="1"/>
</dbReference>